<organism evidence="2 3">
    <name type="scientific">Frankia torreyi</name>
    <dbReference type="NCBI Taxonomy" id="1856"/>
    <lineage>
        <taxon>Bacteria</taxon>
        <taxon>Bacillati</taxon>
        <taxon>Actinomycetota</taxon>
        <taxon>Actinomycetes</taxon>
        <taxon>Frankiales</taxon>
        <taxon>Frankiaceae</taxon>
        <taxon>Frankia</taxon>
    </lineage>
</organism>
<dbReference type="PATRIC" id="fig|1502723.3.peg.5488"/>
<dbReference type="RefSeq" id="WP_044887749.1">
    <property type="nucleotide sequence ID" value="NZ_JYFN01000060.1"/>
</dbReference>
<feature type="signal peptide" evidence="1">
    <location>
        <begin position="1"/>
        <end position="31"/>
    </location>
</feature>
<evidence type="ECO:0000313" key="3">
    <source>
        <dbReference type="Proteomes" id="UP000032545"/>
    </source>
</evidence>
<protein>
    <submittedName>
        <fullName evidence="2">HAF family repeat protein</fullName>
    </submittedName>
</protein>
<accession>A0A0D8B8K3</accession>
<name>A0A0D8B8K3_9ACTN</name>
<evidence type="ECO:0000313" key="2">
    <source>
        <dbReference type="EMBL" id="KJE20435.1"/>
    </source>
</evidence>
<keyword evidence="1" id="KW-0732">Signal</keyword>
<dbReference type="InterPro" id="IPR006311">
    <property type="entry name" value="TAT_signal"/>
</dbReference>
<reference evidence="3" key="1">
    <citation type="submission" date="2015-02" db="EMBL/GenBank/DDBJ databases">
        <title>Draft Genome of Frankia sp. CpI1-S.</title>
        <authorList>
            <person name="Oshone R.T."/>
            <person name="Ngom M."/>
            <person name="Ghodhbane-Gtari F."/>
            <person name="Gtari M."/>
            <person name="Morris K."/>
            <person name="Thomas K."/>
            <person name="Sen A."/>
            <person name="Tisa L.S."/>
        </authorList>
    </citation>
    <scope>NUCLEOTIDE SEQUENCE [LARGE SCALE GENOMIC DNA]</scope>
    <source>
        <strain evidence="3">CpI1-S</strain>
    </source>
</reference>
<dbReference type="InterPro" id="IPR015943">
    <property type="entry name" value="WD40/YVTN_repeat-like_dom_sf"/>
</dbReference>
<dbReference type="NCBIfam" id="TIGR02913">
    <property type="entry name" value="HAF_rpt"/>
    <property type="match status" value="3"/>
</dbReference>
<dbReference type="EMBL" id="JYFN01000060">
    <property type="protein sequence ID" value="KJE20435.1"/>
    <property type="molecule type" value="Genomic_DNA"/>
</dbReference>
<sequence length="402" mass="40719" precursor="true">MPNDRRTFIRLAALAGATAPLALGAVTPVAAATGDAATGNAPAAVPLPRSPLGRPPVLVPGPNSYSAGRLRAGNAAGLLAGSWDDSPYSAIGGIWRDGTVHFLDGSNDPAAVNEAGVVVGDVVSHYDRQAFRWFNGNYQRLGFLGGTNTIGGYRSSANAVNRSGAVVGYSSTDSGAQHAALWWDPRPQDLGTLGGPSSEAVDVNAAGHIVGSSATAAGQSHAVVWFGGAIHDLGTLGGSSSTAVAVNERGQIVGHSETADGHRRAALWDRGRAIDLGTLPGDTTSSAVAINNAGQVLVSSYGTTNGAFLWQAGRRTPLRVAGGAVEPVDLNDRGVACGTVTASADGTTRAFRWQAGRLTQLATLGGSYGNAWAVTPTGIIVGSSRSASSPVPQAVFWPAPGR</sequence>
<dbReference type="Gene3D" id="2.130.10.10">
    <property type="entry name" value="YVTN repeat-like/Quinoprotein amine dehydrogenase"/>
    <property type="match status" value="1"/>
</dbReference>
<proteinExistence type="predicted"/>
<gene>
    <name evidence="2" type="ORF">FF36_05267</name>
</gene>
<reference evidence="2 3" key="2">
    <citation type="journal article" date="2016" name="Genome Announc.">
        <title>Permanent Draft Genome Sequences for Two Variants of Frankia sp. Strain CpI1, the First Frankia Strain Isolated from Root Nodules of Comptonia peregrina.</title>
        <authorList>
            <person name="Oshone R."/>
            <person name="Hurst S.G.IV."/>
            <person name="Abebe-Akele F."/>
            <person name="Simpson S."/>
            <person name="Morris K."/>
            <person name="Thomas W.K."/>
            <person name="Tisa L.S."/>
        </authorList>
    </citation>
    <scope>NUCLEOTIDE SEQUENCE [LARGE SCALE GENOMIC DNA]</scope>
    <source>
        <strain evidence="3">CpI1-S</strain>
    </source>
</reference>
<keyword evidence="3" id="KW-1185">Reference proteome</keyword>
<dbReference type="AlphaFoldDB" id="A0A0D8B8K3"/>
<comment type="caution">
    <text evidence="2">The sequence shown here is derived from an EMBL/GenBank/DDBJ whole genome shotgun (WGS) entry which is preliminary data.</text>
</comment>
<feature type="chain" id="PRO_5002326799" evidence="1">
    <location>
        <begin position="32"/>
        <end position="402"/>
    </location>
</feature>
<evidence type="ECO:0000256" key="1">
    <source>
        <dbReference type="SAM" id="SignalP"/>
    </source>
</evidence>
<dbReference type="PROSITE" id="PS51318">
    <property type="entry name" value="TAT"/>
    <property type="match status" value="1"/>
</dbReference>
<dbReference type="InterPro" id="IPR014262">
    <property type="entry name" value="HAF_rpt"/>
</dbReference>
<dbReference type="Proteomes" id="UP000032545">
    <property type="component" value="Unassembled WGS sequence"/>
</dbReference>